<dbReference type="Proteomes" id="UP001652600">
    <property type="component" value="Chromosome 10"/>
</dbReference>
<evidence type="ECO:0000313" key="1">
    <source>
        <dbReference type="Proteomes" id="UP001652600"/>
    </source>
</evidence>
<reference evidence="1 2" key="1">
    <citation type="submission" date="2025-05" db="UniProtKB">
        <authorList>
            <consortium name="RefSeq"/>
        </authorList>
    </citation>
    <scope>NUCLEOTIDE SEQUENCE [LARGE SCALE GENOMIC DNA]</scope>
    <source>
        <tissue evidence="2 3">Stem</tissue>
    </source>
</reference>
<keyword evidence="1" id="KW-1185">Reference proteome</keyword>
<evidence type="ECO:0000313" key="2">
    <source>
        <dbReference type="RefSeq" id="XP_050938269.1"/>
    </source>
</evidence>
<dbReference type="RefSeq" id="XP_050946457.1">
    <property type="nucleotide sequence ID" value="XM_051090500.1"/>
</dbReference>
<dbReference type="PANTHER" id="PTHR31513">
    <property type="entry name" value="EPHRIN TYPE-B RECEPTOR"/>
    <property type="match status" value="1"/>
</dbReference>
<sequence>MLDLQVCYQSLQLQSLFVSRFSYYMQCFQDITKARKIPKRALPIICFREVSPPLSDASNTSIIDSGGKSYGCSENASAAGTYYDAVPRSLIVSNDNLSTQTDTLLLTFPKQPLWTNVYIQNHAKALVPLFWSRVQVIYL</sequence>
<dbReference type="Proteomes" id="UP001652600">
    <property type="component" value="Chromosome 1"/>
</dbReference>
<dbReference type="PANTHER" id="PTHR31513:SF10">
    <property type="entry name" value="TYROSINE-PROTEIN KINASE EPHRIN TYPE A_B RECEPTOR-LIKE DOMAIN-CONTAINING PROTEIN"/>
    <property type="match status" value="1"/>
</dbReference>
<evidence type="ECO:0000313" key="3">
    <source>
        <dbReference type="RefSeq" id="XP_050946457.1"/>
    </source>
</evidence>
<dbReference type="RefSeq" id="XP_050938269.1">
    <property type="nucleotide sequence ID" value="XM_051082312.1"/>
</dbReference>
<organism evidence="1 2">
    <name type="scientific">Cucumis melo</name>
    <name type="common">Muskmelon</name>
    <dbReference type="NCBI Taxonomy" id="3656"/>
    <lineage>
        <taxon>Eukaryota</taxon>
        <taxon>Viridiplantae</taxon>
        <taxon>Streptophyta</taxon>
        <taxon>Embryophyta</taxon>
        <taxon>Tracheophyta</taxon>
        <taxon>Spermatophyta</taxon>
        <taxon>Magnoliopsida</taxon>
        <taxon>eudicotyledons</taxon>
        <taxon>Gunneridae</taxon>
        <taxon>Pentapetalae</taxon>
        <taxon>rosids</taxon>
        <taxon>fabids</taxon>
        <taxon>Cucurbitales</taxon>
        <taxon>Cucurbitaceae</taxon>
        <taxon>Benincaseae</taxon>
        <taxon>Cucumis</taxon>
    </lineage>
</organism>
<name>A0ABM3KKF9_CUCME</name>
<gene>
    <name evidence="2" type="primary">LOC127148488</name>
    <name evidence="3" type="synonym">LOC127151117</name>
</gene>
<accession>A0ABM3KKF9</accession>
<protein>
    <submittedName>
        <fullName evidence="2">Uncharacterized protein LOC127148488</fullName>
    </submittedName>
    <submittedName>
        <fullName evidence="3">Uncharacterized protein LOC127151117</fullName>
    </submittedName>
</protein>
<dbReference type="GeneID" id="127148488"/>
<proteinExistence type="predicted"/>